<dbReference type="Gene3D" id="1.10.4040.10">
    <property type="entry name" value="Penicillinase repressor domain"/>
    <property type="match status" value="1"/>
</dbReference>
<dbReference type="RefSeq" id="WP_249307646.1">
    <property type="nucleotide sequence ID" value="NZ_JACRSZ010000004.1"/>
</dbReference>
<comment type="caution">
    <text evidence="5">The sequence shown here is derived from an EMBL/GenBank/DDBJ whole genome shotgun (WGS) entry which is preliminary data.</text>
</comment>
<keyword evidence="3" id="KW-0238">DNA-binding</keyword>
<keyword evidence="6" id="KW-1185">Reference proteome</keyword>
<dbReference type="InterPro" id="IPR036390">
    <property type="entry name" value="WH_DNA-bd_sf"/>
</dbReference>
<evidence type="ECO:0000313" key="6">
    <source>
        <dbReference type="Proteomes" id="UP000657421"/>
    </source>
</evidence>
<reference evidence="5 6" key="1">
    <citation type="submission" date="2020-08" db="EMBL/GenBank/DDBJ databases">
        <title>Genome public.</title>
        <authorList>
            <person name="Liu C."/>
            <person name="Sun Q."/>
        </authorList>
    </citation>
    <scope>NUCLEOTIDE SEQUENCE [LARGE SCALE GENOMIC DNA]</scope>
    <source>
        <strain evidence="5 6">NSJ-46</strain>
    </source>
</reference>
<keyword evidence="2" id="KW-0805">Transcription regulation</keyword>
<evidence type="ECO:0000313" key="5">
    <source>
        <dbReference type="EMBL" id="MBC8572616.1"/>
    </source>
</evidence>
<accession>A0ABR7N8B9</accession>
<dbReference type="Pfam" id="PF03965">
    <property type="entry name" value="Penicillinase_R"/>
    <property type="match status" value="1"/>
</dbReference>
<dbReference type="InterPro" id="IPR005650">
    <property type="entry name" value="BlaI_family"/>
</dbReference>
<dbReference type="Proteomes" id="UP000657421">
    <property type="component" value="Unassembled WGS sequence"/>
</dbReference>
<dbReference type="InterPro" id="IPR036388">
    <property type="entry name" value="WH-like_DNA-bd_sf"/>
</dbReference>
<dbReference type="Gene3D" id="1.10.10.10">
    <property type="entry name" value="Winged helix-like DNA-binding domain superfamily/Winged helix DNA-binding domain"/>
    <property type="match status" value="1"/>
</dbReference>
<name>A0ABR7N8B9_9FIRM</name>
<evidence type="ECO:0000256" key="1">
    <source>
        <dbReference type="ARBA" id="ARBA00011046"/>
    </source>
</evidence>
<comment type="similarity">
    <text evidence="1">Belongs to the BlaI transcriptional regulatory family.</text>
</comment>
<dbReference type="PIRSF" id="PIRSF019455">
    <property type="entry name" value="CopR_AtkY"/>
    <property type="match status" value="1"/>
</dbReference>
<proteinExistence type="inferred from homology"/>
<dbReference type="EMBL" id="JACRSZ010000004">
    <property type="protein sequence ID" value="MBC8572616.1"/>
    <property type="molecule type" value="Genomic_DNA"/>
</dbReference>
<gene>
    <name evidence="5" type="ORF">H8716_05880</name>
</gene>
<evidence type="ECO:0000256" key="2">
    <source>
        <dbReference type="ARBA" id="ARBA00023015"/>
    </source>
</evidence>
<keyword evidence="4" id="KW-0804">Transcription</keyword>
<dbReference type="SUPFAM" id="SSF46785">
    <property type="entry name" value="Winged helix' DNA-binding domain"/>
    <property type="match status" value="1"/>
</dbReference>
<organism evidence="5 6">
    <name type="scientific">Jingyaoa shaoxingensis</name>
    <dbReference type="NCBI Taxonomy" id="2763671"/>
    <lineage>
        <taxon>Bacteria</taxon>
        <taxon>Bacillati</taxon>
        <taxon>Bacillota</taxon>
        <taxon>Clostridia</taxon>
        <taxon>Lachnospirales</taxon>
        <taxon>Lachnospiraceae</taxon>
        <taxon>Jingyaoa</taxon>
    </lineage>
</organism>
<evidence type="ECO:0000256" key="4">
    <source>
        <dbReference type="ARBA" id="ARBA00023163"/>
    </source>
</evidence>
<evidence type="ECO:0000256" key="3">
    <source>
        <dbReference type="ARBA" id="ARBA00023125"/>
    </source>
</evidence>
<protein>
    <submittedName>
        <fullName evidence="5">BlaI/MecI/CopY family transcriptional regulator</fullName>
    </submittedName>
</protein>
<sequence length="131" mass="15199">MHSYYGLTETEYELMTLFWKKQKPLTLAEIVHYCNEEFHHDWATTTVCTYLSHLVMKGFLTTNQKRYRKSYTALVSQKDLSQSYAHQLLQDSFDGSLKNFLVSFTDGVSLSSEEVNELIDILHSSISDNES</sequence>